<organism evidence="1 2">
    <name type="scientific">Streptomyces botrytidirepellens</name>
    <dbReference type="NCBI Taxonomy" id="2486417"/>
    <lineage>
        <taxon>Bacteria</taxon>
        <taxon>Bacillati</taxon>
        <taxon>Actinomycetota</taxon>
        <taxon>Actinomycetes</taxon>
        <taxon>Kitasatosporales</taxon>
        <taxon>Streptomycetaceae</taxon>
        <taxon>Streptomyces</taxon>
    </lineage>
</organism>
<gene>
    <name evidence="1" type="ORF">EEJ42_18575</name>
</gene>
<keyword evidence="2" id="KW-1185">Reference proteome</keyword>
<reference evidence="1 2" key="1">
    <citation type="submission" date="2018-11" db="EMBL/GenBank/DDBJ databases">
        <title>The Potential of Streptomyces as Biocontrol Agents against the Tomato grey mould, Botrytis cinerea (Gray mold) Frontiers in Microbiology.</title>
        <authorList>
            <person name="Li D."/>
        </authorList>
    </citation>
    <scope>NUCLEOTIDE SEQUENCE [LARGE SCALE GENOMIC DNA]</scope>
    <source>
        <strain evidence="1 2">NEAU-LD23</strain>
    </source>
</reference>
<dbReference type="AlphaFoldDB" id="A0A3M8W0C3"/>
<proteinExistence type="predicted"/>
<evidence type="ECO:0000313" key="2">
    <source>
        <dbReference type="Proteomes" id="UP000275401"/>
    </source>
</evidence>
<sequence length="199" mass="20791">MGAWFERMAAIPGIAFDGNPGVVRGAVPGAGDRPDESYGSPMWPIAEGRASATPASRHVPFDARGAVLVARVWEALELPGSAMDYHFVLQGAVDRLWSGRRADPAGLELLEVFARLDLALMEAAPQAVSFDAADAPATFVRVTSVPRLIGLLEREGAFTEALELARRLAHFGQGEDVAARLSEKAGALVAEAAAGGGSA</sequence>
<accession>A0A3M8W0C3</accession>
<dbReference type="Proteomes" id="UP000275401">
    <property type="component" value="Unassembled WGS sequence"/>
</dbReference>
<evidence type="ECO:0000313" key="1">
    <source>
        <dbReference type="EMBL" id="RNG23562.1"/>
    </source>
</evidence>
<name>A0A3M8W0C3_9ACTN</name>
<dbReference type="EMBL" id="RIBZ01000239">
    <property type="protein sequence ID" value="RNG23562.1"/>
    <property type="molecule type" value="Genomic_DNA"/>
</dbReference>
<comment type="caution">
    <text evidence="1">The sequence shown here is derived from an EMBL/GenBank/DDBJ whole genome shotgun (WGS) entry which is preliminary data.</text>
</comment>
<protein>
    <submittedName>
        <fullName evidence="1">Uncharacterized protein</fullName>
    </submittedName>
</protein>